<feature type="domain" description="Epoxide hydrolase N-terminal" evidence="5">
    <location>
        <begin position="32"/>
        <end position="141"/>
    </location>
</feature>
<evidence type="ECO:0000256" key="3">
    <source>
        <dbReference type="ARBA" id="ARBA00022801"/>
    </source>
</evidence>
<accession>A0AAE0TTU8</accession>
<dbReference type="InterPro" id="IPR016292">
    <property type="entry name" value="Epoxide_hydrolase"/>
</dbReference>
<keyword evidence="3" id="KW-0378">Hydrolase</keyword>
<dbReference type="PANTHER" id="PTHR21661:SF35">
    <property type="entry name" value="EPOXIDE HYDROLASE"/>
    <property type="match status" value="1"/>
</dbReference>
<feature type="active site" description="Nucleophile" evidence="4">
    <location>
        <position position="205"/>
    </location>
</feature>
<name>A0AAE0TTU8_9PEZI</name>
<dbReference type="Pfam" id="PF06441">
    <property type="entry name" value="EHN"/>
    <property type="match status" value="1"/>
</dbReference>
<comment type="caution">
    <text evidence="6">The sequence shown here is derived from an EMBL/GenBank/DDBJ whole genome shotgun (WGS) entry which is preliminary data.</text>
</comment>
<dbReference type="PIRSF" id="PIRSF001112">
    <property type="entry name" value="Epoxide_hydrolase"/>
    <property type="match status" value="1"/>
</dbReference>
<protein>
    <recommendedName>
        <fullName evidence="5">Epoxide hydrolase N-terminal domain-containing protein</fullName>
    </recommendedName>
</protein>
<evidence type="ECO:0000313" key="7">
    <source>
        <dbReference type="Proteomes" id="UP001274830"/>
    </source>
</evidence>
<reference evidence="6" key="1">
    <citation type="submission" date="2023-07" db="EMBL/GenBank/DDBJ databases">
        <title>Black Yeasts Isolated from many extreme environments.</title>
        <authorList>
            <person name="Coleine C."/>
            <person name="Stajich J.E."/>
            <person name="Selbmann L."/>
        </authorList>
    </citation>
    <scope>NUCLEOTIDE SEQUENCE</scope>
    <source>
        <strain evidence="6">CCFEE 5485</strain>
    </source>
</reference>
<feature type="active site" description="Proton donor" evidence="4">
    <location>
        <position position="338"/>
    </location>
</feature>
<evidence type="ECO:0000256" key="4">
    <source>
        <dbReference type="PIRSR" id="PIRSR001112-1"/>
    </source>
</evidence>
<dbReference type="InterPro" id="IPR010497">
    <property type="entry name" value="Epoxide_hydro_N"/>
</dbReference>
<comment type="similarity">
    <text evidence="1">Belongs to the peptidase S33 family.</text>
</comment>
<dbReference type="EMBL" id="JAUTXT010000034">
    <property type="protein sequence ID" value="KAK3672275.1"/>
    <property type="molecule type" value="Genomic_DNA"/>
</dbReference>
<sequence>MRRDASAVRRSDVSFVVNPKQPTDKVEMATEQRYNVAVPDEKIQELRDKLSTATFPDELVGAAWDYGSPLTDIKRLAKYWETGFDWRAQEERLNALPNYHRSIQIDEFPALDIHYLHQVSDTPDAIPLFFCHGWPGSYIEVTKMLKGLKESHNGVSFTVVAPSLPNFAWSEGVKVKGFGLKQYAETCHQLMKSLGYDKYVSQGGDWGFYITRAMGLLHPEAVMASHINMIRASAPTWTSHPYLALKHTFTPYSDRERKGMERSKWFMDEGQGYRLLQCTKPQTLGFSLHDSPIGLLAWLLEKLHDWTDNYPWTDDEVLTWVSIYYFSTAGPAASLRIYYESIHHTQNGISRDRTQQWIPKVKLGLCHSPKEITVVPSTWARTLGPVVYEDFKGKGGHFAAHEVPDEIVGDLRKMFGKDGPCYKITEPHAKL</sequence>
<evidence type="ECO:0000256" key="2">
    <source>
        <dbReference type="ARBA" id="ARBA00022797"/>
    </source>
</evidence>
<evidence type="ECO:0000256" key="1">
    <source>
        <dbReference type="ARBA" id="ARBA00010088"/>
    </source>
</evidence>
<gene>
    <name evidence="6" type="ORF">LTR78_007815</name>
</gene>
<dbReference type="InterPro" id="IPR000639">
    <property type="entry name" value="Epox_hydrolase-like"/>
</dbReference>
<dbReference type="InterPro" id="IPR029058">
    <property type="entry name" value="AB_hydrolase_fold"/>
</dbReference>
<dbReference type="AlphaFoldDB" id="A0AAE0TTU8"/>
<evidence type="ECO:0000259" key="5">
    <source>
        <dbReference type="Pfam" id="PF06441"/>
    </source>
</evidence>
<dbReference type="PRINTS" id="PR00412">
    <property type="entry name" value="EPOXHYDRLASE"/>
</dbReference>
<proteinExistence type="inferred from homology"/>
<dbReference type="PANTHER" id="PTHR21661">
    <property type="entry name" value="EPOXIDE HYDROLASE 1-RELATED"/>
    <property type="match status" value="1"/>
</dbReference>
<feature type="active site" description="Proton acceptor" evidence="4">
    <location>
        <position position="397"/>
    </location>
</feature>
<evidence type="ECO:0000313" key="6">
    <source>
        <dbReference type="EMBL" id="KAK3672275.1"/>
    </source>
</evidence>
<organism evidence="6 7">
    <name type="scientific">Recurvomyces mirabilis</name>
    <dbReference type="NCBI Taxonomy" id="574656"/>
    <lineage>
        <taxon>Eukaryota</taxon>
        <taxon>Fungi</taxon>
        <taxon>Dikarya</taxon>
        <taxon>Ascomycota</taxon>
        <taxon>Pezizomycotina</taxon>
        <taxon>Dothideomycetes</taxon>
        <taxon>Dothideomycetidae</taxon>
        <taxon>Mycosphaerellales</taxon>
        <taxon>Teratosphaeriaceae</taxon>
        <taxon>Recurvomyces</taxon>
    </lineage>
</organism>
<keyword evidence="7" id="KW-1185">Reference proteome</keyword>
<keyword evidence="2" id="KW-0058">Aromatic hydrocarbons catabolism</keyword>
<dbReference type="Gene3D" id="3.40.50.1820">
    <property type="entry name" value="alpha/beta hydrolase"/>
    <property type="match status" value="1"/>
</dbReference>
<dbReference type="GO" id="GO:0097176">
    <property type="term" value="P:epoxide metabolic process"/>
    <property type="evidence" value="ECO:0007669"/>
    <property type="project" value="TreeGrafter"/>
</dbReference>
<dbReference type="SUPFAM" id="SSF53474">
    <property type="entry name" value="alpha/beta-Hydrolases"/>
    <property type="match status" value="1"/>
</dbReference>
<dbReference type="GO" id="GO:0004301">
    <property type="term" value="F:epoxide hydrolase activity"/>
    <property type="evidence" value="ECO:0007669"/>
    <property type="project" value="TreeGrafter"/>
</dbReference>
<dbReference type="Proteomes" id="UP001274830">
    <property type="component" value="Unassembled WGS sequence"/>
</dbReference>